<keyword evidence="1" id="KW-0812">Transmembrane</keyword>
<organism evidence="2 3">
    <name type="scientific">Musca hytrovirus</name>
    <name type="common">isolate Musca domestica/United States/Boucias/-</name>
    <name type="synonym">MHV</name>
    <dbReference type="NCBI Taxonomy" id="523909"/>
    <lineage>
        <taxon>Viruses</taxon>
        <taxon>Viruses incertae sedis</taxon>
        <taxon>Naldaviricetes</taxon>
        <taxon>Lefavirales</taxon>
        <taxon>Hytrosaviridae</taxon>
        <taxon>Muscavirus</taxon>
        <taxon>Muscavirus musdomesticae</taxon>
    </lineage>
</organism>
<name>B2YG49_MHVB</name>
<dbReference type="GeneID" id="6295396"/>
<accession>B2YG49</accession>
<evidence type="ECO:0000256" key="1">
    <source>
        <dbReference type="SAM" id="Phobius"/>
    </source>
</evidence>
<dbReference type="Proteomes" id="UP000011274">
    <property type="component" value="Segment"/>
</dbReference>
<proteinExistence type="predicted"/>
<organismHost>
    <name type="scientific">Musca domestica</name>
    <name type="common">House fly</name>
    <dbReference type="NCBI Taxonomy" id="7370"/>
</organismHost>
<evidence type="ECO:0000313" key="2">
    <source>
        <dbReference type="EMBL" id="ACD03531.1"/>
    </source>
</evidence>
<feature type="transmembrane region" description="Helical" evidence="1">
    <location>
        <begin position="116"/>
        <end position="134"/>
    </location>
</feature>
<keyword evidence="1" id="KW-0472">Membrane</keyword>
<keyword evidence="1" id="KW-1133">Transmembrane helix</keyword>
<reference evidence="2 3" key="1">
    <citation type="journal article" date="2008" name="Virology">
        <title>Sequence analysis of a non-classified, non-occluded DNA virus that causes salivary gland hypertrophy of Musca domestica, MdSGHV.</title>
        <authorList>
            <person name="Garcia-Maruniak A."/>
            <person name="Maruniak J.E."/>
            <person name="Farmerie W."/>
            <person name="Boucias D.G."/>
        </authorList>
    </citation>
    <scope>NUCLEOTIDE SEQUENCE [LARGE SCALE GENOMIC DNA]</scope>
    <source>
        <strain evidence="3">Isolate Musca domestica/United States/Boucias/-</strain>
    </source>
</reference>
<dbReference type="EMBL" id="EU522111">
    <property type="protein sequence ID" value="ACD03531.1"/>
    <property type="molecule type" value="Genomic_DNA"/>
</dbReference>
<sequence>MRMSTMNDQYAENVRIVQWGKNADEIERAMNRLLHIRDELVTHHPEYLDGITDIDFYVACAAYRINNVQQFEQMVQRHYYDDARFKRLYRSHLEVETTNVWRNIVRENANNMEKTFVRSLSIIILTGICVSIIMRK</sequence>
<dbReference type="KEGG" id="vg:6295396"/>
<keyword evidence="3" id="KW-1185">Reference proteome</keyword>
<dbReference type="RefSeq" id="YP_001883400.1">
    <property type="nucleotide sequence ID" value="NC_010671.1"/>
</dbReference>
<gene>
    <name evidence="2" type="ORF">MdSGHV072</name>
</gene>
<protein>
    <submittedName>
        <fullName evidence="2">Uncharacterized protein</fullName>
    </submittedName>
</protein>
<evidence type="ECO:0000313" key="3">
    <source>
        <dbReference type="Proteomes" id="UP000011274"/>
    </source>
</evidence>